<accession>L2F5M7</accession>
<dbReference type="SMART" id="SM00079">
    <property type="entry name" value="PBPe"/>
    <property type="match status" value="1"/>
</dbReference>
<evidence type="ECO:0000256" key="2">
    <source>
        <dbReference type="ARBA" id="ARBA00010333"/>
    </source>
</evidence>
<dbReference type="PANTHER" id="PTHR35936">
    <property type="entry name" value="MEMBRANE-BOUND LYTIC MUREIN TRANSGLYCOSYLASE F"/>
    <property type="match status" value="1"/>
</dbReference>
<dbReference type="EMBL" id="ANIN01000002">
    <property type="protein sequence ID" value="ELA08369.1"/>
    <property type="molecule type" value="Genomic_DNA"/>
</dbReference>
<dbReference type="PROSITE" id="PS01039">
    <property type="entry name" value="SBP_BACTERIAL_3"/>
    <property type="match status" value="1"/>
</dbReference>
<organism evidence="8 9">
    <name type="scientific">Moraxella macacae 0408225</name>
    <dbReference type="NCBI Taxonomy" id="1230338"/>
    <lineage>
        <taxon>Bacteria</taxon>
        <taxon>Pseudomonadati</taxon>
        <taxon>Pseudomonadota</taxon>
        <taxon>Gammaproteobacteria</taxon>
        <taxon>Moraxellales</taxon>
        <taxon>Moraxellaceae</taxon>
        <taxon>Moraxella</taxon>
    </lineage>
</organism>
<protein>
    <submittedName>
        <fullName evidence="8">Basic amino acid ABC transporter periplasmic binding protein</fullName>
    </submittedName>
</protein>
<comment type="similarity">
    <text evidence="2 4">Belongs to the bacterial solute-binding protein 3 family.</text>
</comment>
<dbReference type="Proteomes" id="UP000023795">
    <property type="component" value="Unassembled WGS sequence"/>
</dbReference>
<dbReference type="SMART" id="SM00062">
    <property type="entry name" value="PBPb"/>
    <property type="match status" value="1"/>
</dbReference>
<dbReference type="InterPro" id="IPR001638">
    <property type="entry name" value="Solute-binding_3/MltF_N"/>
</dbReference>
<dbReference type="GO" id="GO:0030313">
    <property type="term" value="C:cell envelope"/>
    <property type="evidence" value="ECO:0007669"/>
    <property type="project" value="UniProtKB-SubCell"/>
</dbReference>
<dbReference type="GO" id="GO:0015276">
    <property type="term" value="F:ligand-gated monoatomic ion channel activity"/>
    <property type="evidence" value="ECO:0007669"/>
    <property type="project" value="InterPro"/>
</dbReference>
<dbReference type="PATRIC" id="fig|1230338.3.peg.1578"/>
<dbReference type="InterPro" id="IPR018313">
    <property type="entry name" value="SBP_3_CS"/>
</dbReference>
<dbReference type="OrthoDB" id="9768183at2"/>
<comment type="subcellular location">
    <subcellularLocation>
        <location evidence="1">Cell envelope</location>
    </subcellularLocation>
</comment>
<feature type="domain" description="Solute-binding protein family 3/N-terminal" evidence="6">
    <location>
        <begin position="51"/>
        <end position="269"/>
    </location>
</feature>
<dbReference type="Pfam" id="PF00497">
    <property type="entry name" value="SBP_bac_3"/>
    <property type="match status" value="1"/>
</dbReference>
<evidence type="ECO:0000259" key="7">
    <source>
        <dbReference type="SMART" id="SM00079"/>
    </source>
</evidence>
<dbReference type="GO" id="GO:0016020">
    <property type="term" value="C:membrane"/>
    <property type="evidence" value="ECO:0007669"/>
    <property type="project" value="InterPro"/>
</dbReference>
<comment type="caution">
    <text evidence="8">The sequence shown here is derived from an EMBL/GenBank/DDBJ whole genome shotgun (WGS) entry which is preliminary data.</text>
</comment>
<reference evidence="8 9" key="1">
    <citation type="journal article" date="2013" name="Genome Announc.">
        <title>Genome Sequence of Moraxella macacae 0408225, a Novel Bacterial Species Isolated from a Cynomolgus Macaque with Epistaxis.</title>
        <authorList>
            <person name="Ladner J.T."/>
            <person name="Whitehouse C.A."/>
            <person name="Koroleva G.I."/>
            <person name="Palacios G.F."/>
        </authorList>
    </citation>
    <scope>NUCLEOTIDE SEQUENCE [LARGE SCALE GENOMIC DNA]</scope>
    <source>
        <strain evidence="8 9">0408225</strain>
    </source>
</reference>
<proteinExistence type="inferred from homology"/>
<feature type="chain" id="PRO_5003957947" evidence="5">
    <location>
        <begin position="24"/>
        <end position="270"/>
    </location>
</feature>
<dbReference type="RefSeq" id="WP_009501922.1">
    <property type="nucleotide sequence ID" value="NZ_ANIN01000002.1"/>
</dbReference>
<name>L2F5M7_9GAMM</name>
<gene>
    <name evidence="8" type="ORF">MOMA_07406</name>
</gene>
<evidence type="ECO:0000256" key="1">
    <source>
        <dbReference type="ARBA" id="ARBA00004196"/>
    </source>
</evidence>
<evidence type="ECO:0000313" key="8">
    <source>
        <dbReference type="EMBL" id="ELA08369.1"/>
    </source>
</evidence>
<dbReference type="STRING" id="1230338.MOMA_07406"/>
<feature type="signal peptide" evidence="5">
    <location>
        <begin position="1"/>
        <end position="23"/>
    </location>
</feature>
<dbReference type="PANTHER" id="PTHR35936:SF17">
    <property type="entry name" value="ARGININE-BINDING EXTRACELLULAR PROTEIN ARTP"/>
    <property type="match status" value="1"/>
</dbReference>
<keyword evidence="3 5" id="KW-0732">Signal</keyword>
<evidence type="ECO:0000259" key="6">
    <source>
        <dbReference type="SMART" id="SM00062"/>
    </source>
</evidence>
<dbReference type="Gene3D" id="3.40.190.10">
    <property type="entry name" value="Periplasmic binding protein-like II"/>
    <property type="match status" value="2"/>
</dbReference>
<evidence type="ECO:0000313" key="9">
    <source>
        <dbReference type="Proteomes" id="UP000023795"/>
    </source>
</evidence>
<sequence length="270" mass="29241">MQTFNMIKKSLVLVGFCASGLVACGQQPAQSTEKADAIPADKVASGAGGQKIRIATEGAYRPFNFTNTDGSLGGYDVDVAKAVCAELKADCEIVAQDWEGILPGLLAKKYDVVASGMTVSPERSVQVDFSTPYFKNTMVWLAKTDGKFNPKAVKGYQLGGQRSTTLAQYLQDTYDKDNEVKLYDTYDNAYMEVKSGRVNAVLSEKVTAAEWLKQNAEGKFGIVGDEIDNNDNIAMAVRKGDPLKGEIDKALTVLQQNGTLANLQKQHFGQ</sequence>
<dbReference type="InterPro" id="IPR001320">
    <property type="entry name" value="Iontro_rcpt_C"/>
</dbReference>
<dbReference type="eggNOG" id="COG0834">
    <property type="taxonomic scope" value="Bacteria"/>
</dbReference>
<evidence type="ECO:0000256" key="4">
    <source>
        <dbReference type="RuleBase" id="RU003744"/>
    </source>
</evidence>
<keyword evidence="9" id="KW-1185">Reference proteome</keyword>
<dbReference type="SUPFAM" id="SSF53850">
    <property type="entry name" value="Periplasmic binding protein-like II"/>
    <property type="match status" value="1"/>
</dbReference>
<feature type="domain" description="Ionotropic glutamate receptor C-terminal" evidence="7">
    <location>
        <begin position="51"/>
        <end position="270"/>
    </location>
</feature>
<evidence type="ECO:0000256" key="3">
    <source>
        <dbReference type="ARBA" id="ARBA00022729"/>
    </source>
</evidence>
<dbReference type="AlphaFoldDB" id="L2F5M7"/>
<evidence type="ECO:0000256" key="5">
    <source>
        <dbReference type="SAM" id="SignalP"/>
    </source>
</evidence>